<evidence type="ECO:0000256" key="2">
    <source>
        <dbReference type="SAM" id="Coils"/>
    </source>
</evidence>
<dbReference type="STRING" id="123214.PERMA_0877"/>
<dbReference type="OrthoDB" id="10026at2"/>
<evidence type="ECO:0000313" key="4">
    <source>
        <dbReference type="Proteomes" id="UP000001366"/>
    </source>
</evidence>
<evidence type="ECO:0000313" key="3">
    <source>
        <dbReference type="EMBL" id="ACO03790.1"/>
    </source>
</evidence>
<keyword evidence="2" id="KW-0175">Coiled coil</keyword>
<dbReference type="RefSeq" id="WP_012676029.1">
    <property type="nucleotide sequence ID" value="NC_012440.1"/>
</dbReference>
<dbReference type="GO" id="GO:0015562">
    <property type="term" value="F:efflux transmembrane transporter activity"/>
    <property type="evidence" value="ECO:0007669"/>
    <property type="project" value="InterPro"/>
</dbReference>
<accession>C0QPR8</accession>
<dbReference type="AlphaFoldDB" id="C0QPR8"/>
<evidence type="ECO:0000256" key="1">
    <source>
        <dbReference type="ARBA" id="ARBA00007613"/>
    </source>
</evidence>
<name>C0QPR8_PERMH</name>
<dbReference type="PaxDb" id="123214-PERMA_0877"/>
<dbReference type="HOGENOM" id="CLU_709645_0_0_0"/>
<protein>
    <submittedName>
        <fullName evidence="3">Outer membrane efflux protein</fullName>
    </submittedName>
</protein>
<feature type="coiled-coil region" evidence="2">
    <location>
        <begin position="299"/>
        <end position="333"/>
    </location>
</feature>
<dbReference type="Gene3D" id="1.20.1600.10">
    <property type="entry name" value="Outer membrane efflux proteins (OEP)"/>
    <property type="match status" value="1"/>
</dbReference>
<dbReference type="Proteomes" id="UP000001366">
    <property type="component" value="Chromosome"/>
</dbReference>
<dbReference type="Pfam" id="PF02321">
    <property type="entry name" value="OEP"/>
    <property type="match status" value="1"/>
</dbReference>
<dbReference type="EMBL" id="CP001230">
    <property type="protein sequence ID" value="ACO03790.1"/>
    <property type="molecule type" value="Genomic_DNA"/>
</dbReference>
<dbReference type="KEGG" id="pmx:PERMA_0877"/>
<organism evidence="3 4">
    <name type="scientific">Persephonella marina (strain DSM 14350 / EX-H1)</name>
    <dbReference type="NCBI Taxonomy" id="123214"/>
    <lineage>
        <taxon>Bacteria</taxon>
        <taxon>Pseudomonadati</taxon>
        <taxon>Aquificota</taxon>
        <taxon>Aquificia</taxon>
        <taxon>Aquificales</taxon>
        <taxon>Hydrogenothermaceae</taxon>
        <taxon>Persephonella</taxon>
    </lineage>
</organism>
<dbReference type="PANTHER" id="PTHR30203">
    <property type="entry name" value="OUTER MEMBRANE CATION EFFLUX PROTEIN"/>
    <property type="match status" value="1"/>
</dbReference>
<reference evidence="3 4" key="1">
    <citation type="journal article" date="2009" name="J. Bacteriol.">
        <title>Complete and draft genome sequences of six members of the Aquificales.</title>
        <authorList>
            <person name="Reysenbach A.L."/>
            <person name="Hamamura N."/>
            <person name="Podar M."/>
            <person name="Griffiths E."/>
            <person name="Ferreira S."/>
            <person name="Hochstein R."/>
            <person name="Heidelberg J."/>
            <person name="Johnson J."/>
            <person name="Mead D."/>
            <person name="Pohorille A."/>
            <person name="Sarmiento M."/>
            <person name="Schweighofer K."/>
            <person name="Seshadri R."/>
            <person name="Voytek M.A."/>
        </authorList>
    </citation>
    <scope>NUCLEOTIDE SEQUENCE [LARGE SCALE GENOMIC DNA]</scope>
    <source>
        <strain evidence="4">DSM 14350 / EX-H1</strain>
    </source>
</reference>
<gene>
    <name evidence="3" type="ordered locus">PERMA_0877</name>
</gene>
<keyword evidence="4" id="KW-1185">Reference proteome</keyword>
<dbReference type="InterPro" id="IPR003423">
    <property type="entry name" value="OMP_efflux"/>
</dbReference>
<comment type="similarity">
    <text evidence="1">Belongs to the outer membrane factor (OMF) (TC 1.B.17) family.</text>
</comment>
<dbReference type="eggNOG" id="COG1538">
    <property type="taxonomic scope" value="Bacteria"/>
</dbReference>
<sequence>MIRRYMFLFVLFLAGLSYGETVEQLIDYAVKNSPQIKAYRYEVESVKGDIKSAEALPNPEAYVQFGRLYSQSESGFNLTEISIHQQLRLWGTRKNAVEEALLKKSAFEYMFDFYRNQIAGEVYKKFYEALYYRELLKIKEENLNIVKSFYDFVRKNYELGEETKLNLFRAEKDLKIAQLELDQVKTEFQIRLKELSGTVGREVRSVEGDLKVIKDIKDLQIDQLPEIKYLEKLKESVEKAVLVQKGLAKPQIGVELIAGEDAAELGKYEFGIGISTTLPVFYRNEGEIIKLVGTKNSILQKIKQRKLIYRSKIEGLKQKYAILRSQLKDIDSKIIPSLSDALNLGKKSFKLKVITLFELSDLRKQYIEALVYRAQLLNEIHQAYGEYIKIGGIR</sequence>
<dbReference type="SUPFAM" id="SSF56954">
    <property type="entry name" value="Outer membrane efflux proteins (OEP)"/>
    <property type="match status" value="1"/>
</dbReference>
<proteinExistence type="inferred from homology"/>
<dbReference type="InterPro" id="IPR010131">
    <property type="entry name" value="MdtP/NodT-like"/>
</dbReference>